<dbReference type="EMBL" id="BQNB010019949">
    <property type="protein sequence ID" value="GJT90723.1"/>
    <property type="molecule type" value="Genomic_DNA"/>
</dbReference>
<name>A0ABQ5HS64_9ASTR</name>
<gene>
    <name evidence="1" type="ORF">Tco_1079568</name>
</gene>
<keyword evidence="2" id="KW-1185">Reference proteome</keyword>
<dbReference type="Proteomes" id="UP001151760">
    <property type="component" value="Unassembled WGS sequence"/>
</dbReference>
<evidence type="ECO:0008006" key="3">
    <source>
        <dbReference type="Google" id="ProtNLM"/>
    </source>
</evidence>
<accession>A0ABQ5HS64</accession>
<comment type="caution">
    <text evidence="1">The sequence shown here is derived from an EMBL/GenBank/DDBJ whole genome shotgun (WGS) entry which is preliminary data.</text>
</comment>
<evidence type="ECO:0000313" key="1">
    <source>
        <dbReference type="EMBL" id="GJT90723.1"/>
    </source>
</evidence>
<evidence type="ECO:0000313" key="2">
    <source>
        <dbReference type="Proteomes" id="UP001151760"/>
    </source>
</evidence>
<reference evidence="1" key="2">
    <citation type="submission" date="2022-01" db="EMBL/GenBank/DDBJ databases">
        <authorList>
            <person name="Yamashiro T."/>
            <person name="Shiraishi A."/>
            <person name="Satake H."/>
            <person name="Nakayama K."/>
        </authorList>
    </citation>
    <scope>NUCLEOTIDE SEQUENCE</scope>
</reference>
<organism evidence="1 2">
    <name type="scientific">Tanacetum coccineum</name>
    <dbReference type="NCBI Taxonomy" id="301880"/>
    <lineage>
        <taxon>Eukaryota</taxon>
        <taxon>Viridiplantae</taxon>
        <taxon>Streptophyta</taxon>
        <taxon>Embryophyta</taxon>
        <taxon>Tracheophyta</taxon>
        <taxon>Spermatophyta</taxon>
        <taxon>Magnoliopsida</taxon>
        <taxon>eudicotyledons</taxon>
        <taxon>Gunneridae</taxon>
        <taxon>Pentapetalae</taxon>
        <taxon>asterids</taxon>
        <taxon>campanulids</taxon>
        <taxon>Asterales</taxon>
        <taxon>Asteraceae</taxon>
        <taxon>Asteroideae</taxon>
        <taxon>Anthemideae</taxon>
        <taxon>Anthemidinae</taxon>
        <taxon>Tanacetum</taxon>
    </lineage>
</organism>
<sequence length="152" mass="18156">MWSGMLLELLNMISRKYIVYYEDYLTFARVCKSWHSAAALGDYSNGPPSQFPSLLLAEKEDDGREFRKFFLLSNKSIRRFTRPQKSKWKYRSCMGWRQRDFYILHRFERYNKSRVKIVCIVDIPFRASPPYPLASTPLEEVEMKYFASHAEN</sequence>
<proteinExistence type="predicted"/>
<protein>
    <recommendedName>
        <fullName evidence="3">F-box protein</fullName>
    </recommendedName>
</protein>
<reference evidence="1" key="1">
    <citation type="journal article" date="2022" name="Int. J. Mol. Sci.">
        <title>Draft Genome of Tanacetum Coccineum: Genomic Comparison of Closely Related Tanacetum-Family Plants.</title>
        <authorList>
            <person name="Yamashiro T."/>
            <person name="Shiraishi A."/>
            <person name="Nakayama K."/>
            <person name="Satake H."/>
        </authorList>
    </citation>
    <scope>NUCLEOTIDE SEQUENCE</scope>
</reference>